<name>A0ABR6L552_9HYPH</name>
<dbReference type="RefSeq" id="WP_183263628.1">
    <property type="nucleotide sequence ID" value="NZ_BAAAVZ010000003.1"/>
</dbReference>
<dbReference type="EMBL" id="JACHOT010000005">
    <property type="protein sequence ID" value="MBB4651941.1"/>
    <property type="molecule type" value="Genomic_DNA"/>
</dbReference>
<dbReference type="Proteomes" id="UP000539538">
    <property type="component" value="Unassembled WGS sequence"/>
</dbReference>
<proteinExistence type="predicted"/>
<dbReference type="PROSITE" id="PS51257">
    <property type="entry name" value="PROKAR_LIPOPROTEIN"/>
    <property type="match status" value="1"/>
</dbReference>
<comment type="caution">
    <text evidence="1">The sequence shown here is derived from an EMBL/GenBank/DDBJ whole genome shotgun (WGS) entry which is preliminary data.</text>
</comment>
<evidence type="ECO:0000313" key="2">
    <source>
        <dbReference type="Proteomes" id="UP000539538"/>
    </source>
</evidence>
<reference evidence="1 2" key="1">
    <citation type="submission" date="2020-08" db="EMBL/GenBank/DDBJ databases">
        <title>Genomic Encyclopedia of Type Strains, Phase IV (KMG-IV): sequencing the most valuable type-strain genomes for metagenomic binning, comparative biology and taxonomic classification.</title>
        <authorList>
            <person name="Goeker M."/>
        </authorList>
    </citation>
    <scope>NUCLEOTIDE SEQUENCE [LARGE SCALE GENOMIC DNA]</scope>
    <source>
        <strain evidence="1 2">DSM 7050</strain>
    </source>
</reference>
<sequence>MVFRLIDGRFLTALATAGFMLAVTGCQSGGSGGFFSPPAPKDPKVIAAEEGKILASELLAYCPNVTLRDGTAFFNSYAKGGQDDPAKLVHQSAITDVTRSCTRADGQMMIKVGVAGKVVVGPAGGAGTVNMPIRIAVIRGEDVLYSQLHKNAVQVSDPSTATQFVFTDANVVIPVPTARDIQIYAGFDEGPAKKKAQ</sequence>
<gene>
    <name evidence="1" type="ORF">GGQ99_003714</name>
</gene>
<evidence type="ECO:0000313" key="1">
    <source>
        <dbReference type="EMBL" id="MBB4651941.1"/>
    </source>
</evidence>
<protein>
    <recommendedName>
        <fullName evidence="3">Lipoprotein</fullName>
    </recommendedName>
</protein>
<accession>A0ABR6L552</accession>
<evidence type="ECO:0008006" key="3">
    <source>
        <dbReference type="Google" id="ProtNLM"/>
    </source>
</evidence>
<organism evidence="1 2">
    <name type="scientific">Aminobacter niigataensis</name>
    <dbReference type="NCBI Taxonomy" id="83265"/>
    <lineage>
        <taxon>Bacteria</taxon>
        <taxon>Pseudomonadati</taxon>
        <taxon>Pseudomonadota</taxon>
        <taxon>Alphaproteobacteria</taxon>
        <taxon>Hyphomicrobiales</taxon>
        <taxon>Phyllobacteriaceae</taxon>
        <taxon>Aminobacter</taxon>
    </lineage>
</organism>
<keyword evidence="2" id="KW-1185">Reference proteome</keyword>